<evidence type="ECO:0000313" key="5">
    <source>
        <dbReference type="EMBL" id="RKQ96545.1"/>
    </source>
</evidence>
<keyword evidence="4" id="KW-0812">Transmembrane</keyword>
<dbReference type="OrthoDB" id="5291101at2"/>
<dbReference type="Pfam" id="PF13641">
    <property type="entry name" value="Glyco_tranf_2_3"/>
    <property type="match status" value="1"/>
</dbReference>
<keyword evidence="3 5" id="KW-0808">Transferase</keyword>
<protein>
    <submittedName>
        <fullName evidence="5">Cellulose synthase/poly-beta-1,6-N-acetylglucosamine synthase-like glycosyltransferase</fullName>
    </submittedName>
</protein>
<evidence type="ECO:0000256" key="3">
    <source>
        <dbReference type="ARBA" id="ARBA00022679"/>
    </source>
</evidence>
<dbReference type="PANTHER" id="PTHR43630:SF1">
    <property type="entry name" value="POLY-BETA-1,6-N-ACETYL-D-GLUCOSAMINE SYNTHASE"/>
    <property type="match status" value="1"/>
</dbReference>
<dbReference type="GO" id="GO:0016757">
    <property type="term" value="F:glycosyltransferase activity"/>
    <property type="evidence" value="ECO:0007669"/>
    <property type="project" value="UniProtKB-KW"/>
</dbReference>
<feature type="transmembrane region" description="Helical" evidence="4">
    <location>
        <begin position="360"/>
        <end position="382"/>
    </location>
</feature>
<sequence length="477" mass="52660">MDMIIDFFVWPDVTFPITFLILASALFQDTLYAVLIAIAGVTLMRRRFERNSHRLVRRIGQEAPRVSVLAPAYNEAETVVDCTRALLRQNHSNYEVIVINDGSGDDTLNRLVRAFDLKPADRECSDRLDFAPVRGVYHRPGPVPLWVIDKVNGGKADALNAGIAHASGSLFCAIDADSLLEADALIRTSQPFLDNPDTAAVAGTVRVANGCRLREGAVEEAGLPRRFLPLVQSLEYLRAFLVARFALSELGALMIVSGAFGMFDRSRVVEVGGYDPSTVGEDAELIVRLHRDGRDSDRPTAVRFIPEPVCWTQVPERLSDLAGQRRRWQRGALETLWRHRDAALRPGYGLPGTLGLGSMIVIDVIGPCLEVLGYVLAFLLAVTGQISWNWFAALFALVCSFGFLLSASAILLQEIELRRTASLKAISQLLFAAAVENFGYRQLSNIWRFAGTLDFLKGSKHWGQIKRSAFDTTDAPT</sequence>
<evidence type="ECO:0000313" key="6">
    <source>
        <dbReference type="Proteomes" id="UP000273675"/>
    </source>
</evidence>
<dbReference type="CDD" id="cd06423">
    <property type="entry name" value="CESA_like"/>
    <property type="match status" value="1"/>
</dbReference>
<name>A0A495D3Q3_9PROT</name>
<comment type="caution">
    <text evidence="5">The sequence shown here is derived from an EMBL/GenBank/DDBJ whole genome shotgun (WGS) entry which is preliminary data.</text>
</comment>
<dbReference type="RefSeq" id="WP_121211087.1">
    <property type="nucleotide sequence ID" value="NZ_RBIM01000004.1"/>
</dbReference>
<keyword evidence="4" id="KW-1133">Transmembrane helix</keyword>
<keyword evidence="2" id="KW-0328">Glycosyltransferase</keyword>
<dbReference type="Proteomes" id="UP000273675">
    <property type="component" value="Unassembled WGS sequence"/>
</dbReference>
<dbReference type="InterPro" id="IPR029044">
    <property type="entry name" value="Nucleotide-diphossugar_trans"/>
</dbReference>
<evidence type="ECO:0000256" key="4">
    <source>
        <dbReference type="SAM" id="Phobius"/>
    </source>
</evidence>
<keyword evidence="4" id="KW-0472">Membrane</keyword>
<dbReference type="Gene3D" id="3.90.550.10">
    <property type="entry name" value="Spore Coat Polysaccharide Biosynthesis Protein SpsA, Chain A"/>
    <property type="match status" value="1"/>
</dbReference>
<dbReference type="PANTHER" id="PTHR43630">
    <property type="entry name" value="POLY-BETA-1,6-N-ACETYL-D-GLUCOSAMINE SYNTHASE"/>
    <property type="match status" value="1"/>
</dbReference>
<accession>A0A495D3Q3</accession>
<gene>
    <name evidence="5" type="ORF">C7435_1876</name>
</gene>
<feature type="transmembrane region" description="Helical" evidence="4">
    <location>
        <begin position="20"/>
        <end position="44"/>
    </location>
</feature>
<dbReference type="SUPFAM" id="SSF53448">
    <property type="entry name" value="Nucleotide-diphospho-sugar transferases"/>
    <property type="match status" value="1"/>
</dbReference>
<reference evidence="5 6" key="1">
    <citation type="submission" date="2018-10" db="EMBL/GenBank/DDBJ databases">
        <title>Genomic Encyclopedia of Type Strains, Phase IV (KMG-IV): sequencing the most valuable type-strain genomes for metagenomic binning, comparative biology and taxonomic classification.</title>
        <authorList>
            <person name="Goeker M."/>
        </authorList>
    </citation>
    <scope>NUCLEOTIDE SEQUENCE [LARGE SCALE GENOMIC DNA]</scope>
    <source>
        <strain evidence="5 6">DSM 4734</strain>
    </source>
</reference>
<organism evidence="5 6">
    <name type="scientific">Maricaulis maris</name>
    <dbReference type="NCBI Taxonomy" id="74318"/>
    <lineage>
        <taxon>Bacteria</taxon>
        <taxon>Pseudomonadati</taxon>
        <taxon>Pseudomonadota</taxon>
        <taxon>Alphaproteobacteria</taxon>
        <taxon>Maricaulales</taxon>
        <taxon>Maricaulaceae</taxon>
        <taxon>Maricaulis</taxon>
    </lineage>
</organism>
<dbReference type="EMBL" id="RBIM01000004">
    <property type="protein sequence ID" value="RKQ96545.1"/>
    <property type="molecule type" value="Genomic_DNA"/>
</dbReference>
<feature type="transmembrane region" description="Helical" evidence="4">
    <location>
        <begin position="388"/>
        <end position="412"/>
    </location>
</feature>
<evidence type="ECO:0000256" key="1">
    <source>
        <dbReference type="ARBA" id="ARBA00006739"/>
    </source>
</evidence>
<proteinExistence type="inferred from homology"/>
<comment type="similarity">
    <text evidence="1">Belongs to the glycosyltransferase 2 family.</text>
</comment>
<dbReference type="AlphaFoldDB" id="A0A495D3Q3"/>
<evidence type="ECO:0000256" key="2">
    <source>
        <dbReference type="ARBA" id="ARBA00022676"/>
    </source>
</evidence>